<feature type="compositionally biased region" description="Low complexity" evidence="1">
    <location>
        <begin position="137"/>
        <end position="147"/>
    </location>
</feature>
<organism evidence="2 3">
    <name type="scientific">Paspalum notatum var. saurae</name>
    <dbReference type="NCBI Taxonomy" id="547442"/>
    <lineage>
        <taxon>Eukaryota</taxon>
        <taxon>Viridiplantae</taxon>
        <taxon>Streptophyta</taxon>
        <taxon>Embryophyta</taxon>
        <taxon>Tracheophyta</taxon>
        <taxon>Spermatophyta</taxon>
        <taxon>Magnoliopsida</taxon>
        <taxon>Liliopsida</taxon>
        <taxon>Poales</taxon>
        <taxon>Poaceae</taxon>
        <taxon>PACMAD clade</taxon>
        <taxon>Panicoideae</taxon>
        <taxon>Andropogonodae</taxon>
        <taxon>Paspaleae</taxon>
        <taxon>Paspalinae</taxon>
        <taxon>Paspalum</taxon>
    </lineage>
</organism>
<protein>
    <submittedName>
        <fullName evidence="2">Uncharacterized protein</fullName>
    </submittedName>
</protein>
<feature type="non-terminal residue" evidence="2">
    <location>
        <position position="1"/>
    </location>
</feature>
<feature type="region of interest" description="Disordered" evidence="1">
    <location>
        <begin position="104"/>
        <end position="158"/>
    </location>
</feature>
<accession>A0AAQ3UMW4</accession>
<dbReference type="EMBL" id="CP144753">
    <property type="protein sequence ID" value="WVZ92912.1"/>
    <property type="molecule type" value="Genomic_DNA"/>
</dbReference>
<feature type="region of interest" description="Disordered" evidence="1">
    <location>
        <begin position="25"/>
        <end position="44"/>
    </location>
</feature>
<gene>
    <name evidence="2" type="ORF">U9M48_038945</name>
</gene>
<sequence>PIQEPPRVRGQPQRDVCLRVPAPSTSWATASASPPIRASLPVSTPSCAQSHKRVCAEENVSPPFLHARRLLSFPAAAPSSPPSCHHRRLLSLLLRRRRALLLRASASPSPRRLLSPPAPPLPPSAGGARAPPPPPSRSAATAAGPPRLTRAARSGRSR</sequence>
<reference evidence="2 3" key="1">
    <citation type="submission" date="2024-02" db="EMBL/GenBank/DDBJ databases">
        <title>High-quality chromosome-scale genome assembly of Pensacola bahiagrass (Paspalum notatum Flugge var. saurae).</title>
        <authorList>
            <person name="Vega J.M."/>
            <person name="Podio M."/>
            <person name="Orjuela J."/>
            <person name="Siena L.A."/>
            <person name="Pessino S.C."/>
            <person name="Combes M.C."/>
            <person name="Mariac C."/>
            <person name="Albertini E."/>
            <person name="Pupilli F."/>
            <person name="Ortiz J.P.A."/>
            <person name="Leblanc O."/>
        </authorList>
    </citation>
    <scope>NUCLEOTIDE SEQUENCE [LARGE SCALE GENOMIC DNA]</scope>
    <source>
        <strain evidence="2">R1</strain>
        <tissue evidence="2">Leaf</tissue>
    </source>
</reference>
<proteinExistence type="predicted"/>
<evidence type="ECO:0000256" key="1">
    <source>
        <dbReference type="SAM" id="MobiDB-lite"/>
    </source>
</evidence>
<dbReference type="AlphaFoldDB" id="A0AAQ3UMW4"/>
<keyword evidence="3" id="KW-1185">Reference proteome</keyword>
<evidence type="ECO:0000313" key="2">
    <source>
        <dbReference type="EMBL" id="WVZ92912.1"/>
    </source>
</evidence>
<dbReference type="Proteomes" id="UP001341281">
    <property type="component" value="Chromosome 09"/>
</dbReference>
<feature type="compositionally biased region" description="Low complexity" evidence="1">
    <location>
        <begin position="104"/>
        <end position="115"/>
    </location>
</feature>
<feature type="compositionally biased region" description="Low complexity" evidence="1">
    <location>
        <begin position="25"/>
        <end position="35"/>
    </location>
</feature>
<evidence type="ECO:0000313" key="3">
    <source>
        <dbReference type="Proteomes" id="UP001341281"/>
    </source>
</evidence>
<name>A0AAQ3UMW4_PASNO</name>